<organism evidence="1 2">
    <name type="scientific">Enterococcus devriesei</name>
    <dbReference type="NCBI Taxonomy" id="319970"/>
    <lineage>
        <taxon>Bacteria</taxon>
        <taxon>Bacillati</taxon>
        <taxon>Bacillota</taxon>
        <taxon>Bacilli</taxon>
        <taxon>Lactobacillales</taxon>
        <taxon>Enterococcaceae</taxon>
        <taxon>Enterococcus</taxon>
    </lineage>
</organism>
<dbReference type="EMBL" id="JXKM01000007">
    <property type="protein sequence ID" value="OJG35326.1"/>
    <property type="molecule type" value="Genomic_DNA"/>
</dbReference>
<evidence type="ECO:0000313" key="1">
    <source>
        <dbReference type="EMBL" id="OJG35326.1"/>
    </source>
</evidence>
<dbReference type="AlphaFoldDB" id="A0A1L8STM0"/>
<keyword evidence="2" id="KW-1185">Reference proteome</keyword>
<comment type="caution">
    <text evidence="1">The sequence shown here is derived from an EMBL/GenBank/DDBJ whole genome shotgun (WGS) entry which is preliminary data.</text>
</comment>
<evidence type="ECO:0000313" key="2">
    <source>
        <dbReference type="Proteomes" id="UP000183700"/>
    </source>
</evidence>
<gene>
    <name evidence="1" type="ORF">RV00_GL002880</name>
</gene>
<accession>A0A1L8STM0</accession>
<sequence length="290" mass="33379">MKVEVSQMSDYKISFKVDGRIVPEKEILEMELSRYHQVFHIFDKKNIPIHLDEQEVSLNELLQLPLDQAKIALAQTREALGKERTLELFASEIERGDAMWHEIAGSSEAGVNMQTAYVEVETENITLEQFMMFNQHLMKENNLYLPSTIHPEHYYFDANSKGEQIIVETFGMYKDPSYLDLKPGSKADYPVRPAQDVDLVMAGKTYLANDHSDTKMLGMHQLSKTDNGMKVKLGVFLPENAPKEIAEGHKWHLMVEFNNGLHIAAQQHPNFFQKKVMDVALNRIKKQQEE</sequence>
<protein>
    <submittedName>
        <fullName evidence="1">Uncharacterized protein</fullName>
    </submittedName>
</protein>
<proteinExistence type="predicted"/>
<name>A0A1L8STM0_9ENTE</name>
<dbReference type="Proteomes" id="UP000183700">
    <property type="component" value="Unassembled WGS sequence"/>
</dbReference>
<dbReference type="STRING" id="319970.RV00_GL002880"/>
<reference evidence="1 2" key="1">
    <citation type="submission" date="2014-12" db="EMBL/GenBank/DDBJ databases">
        <title>Draft genome sequences of 29 type strains of Enterococci.</title>
        <authorList>
            <person name="Zhong Z."/>
            <person name="Sun Z."/>
            <person name="Liu W."/>
            <person name="Zhang W."/>
            <person name="Zhang H."/>
        </authorList>
    </citation>
    <scope>NUCLEOTIDE SEQUENCE [LARGE SCALE GENOMIC DNA]</scope>
    <source>
        <strain evidence="1 2">DSM 22802</strain>
    </source>
</reference>